<dbReference type="Proteomes" id="UP001218188">
    <property type="component" value="Unassembled WGS sequence"/>
</dbReference>
<name>A0AAD6SI61_9AGAR</name>
<comment type="caution">
    <text evidence="3">The sequence shown here is derived from an EMBL/GenBank/DDBJ whole genome shotgun (WGS) entry which is preliminary data.</text>
</comment>
<accession>A0AAD6SI61</accession>
<keyword evidence="1" id="KW-0344">Guanine-nucleotide releasing factor</keyword>
<organism evidence="3 4">
    <name type="scientific">Mycena alexandri</name>
    <dbReference type="NCBI Taxonomy" id="1745969"/>
    <lineage>
        <taxon>Eukaryota</taxon>
        <taxon>Fungi</taxon>
        <taxon>Dikarya</taxon>
        <taxon>Basidiomycota</taxon>
        <taxon>Agaricomycotina</taxon>
        <taxon>Agaricomycetes</taxon>
        <taxon>Agaricomycetidae</taxon>
        <taxon>Agaricales</taxon>
        <taxon>Marasmiineae</taxon>
        <taxon>Mycenaceae</taxon>
        <taxon>Mycena</taxon>
    </lineage>
</organism>
<sequence length="243" mass="27264">MVCEVLEANEEMISGHKRPSWFTRNIQKDPQWFSEVGTSCADFAYHDKKGSQPLLELCFIDSGWAILTLEDVVICPFSKVRKDFDEARRTNYPFSRFLSADSKSKKGNPPPIGITACDDERYLICYPTFGAFVNGEEEDRVQWIVPAHTVAFHWPHVLLFSQEQIEVRNLCTGTLIQMVGGVGTNLRCIWSNPLHPEDASGIVIAEPPAVQLSAVSDRRASLGVKAPEHTGYRAVKSKGMFKM</sequence>
<evidence type="ECO:0000313" key="4">
    <source>
        <dbReference type="Proteomes" id="UP001218188"/>
    </source>
</evidence>
<dbReference type="PANTHER" id="PTHR46572:SF1">
    <property type="entry name" value="RHO1 GUANINE NUCLEOTIDE EXCHANGE FACTOR TUS1"/>
    <property type="match status" value="1"/>
</dbReference>
<dbReference type="EMBL" id="JARJCM010000124">
    <property type="protein sequence ID" value="KAJ7027423.1"/>
    <property type="molecule type" value="Genomic_DNA"/>
</dbReference>
<dbReference type="InterPro" id="IPR001180">
    <property type="entry name" value="CNH_dom"/>
</dbReference>
<dbReference type="InterPro" id="IPR052233">
    <property type="entry name" value="Rho-type_GEFs"/>
</dbReference>
<protein>
    <recommendedName>
        <fullName evidence="2">CNH domain-containing protein</fullName>
    </recommendedName>
</protein>
<keyword evidence="4" id="KW-1185">Reference proteome</keyword>
<dbReference type="PANTHER" id="PTHR46572">
    <property type="entry name" value="RHO1 GDP-GTP EXCHANGE PROTEIN 1-RELATED"/>
    <property type="match status" value="1"/>
</dbReference>
<reference evidence="3" key="1">
    <citation type="submission" date="2023-03" db="EMBL/GenBank/DDBJ databases">
        <title>Massive genome expansion in bonnet fungi (Mycena s.s.) driven by repeated elements and novel gene families across ecological guilds.</title>
        <authorList>
            <consortium name="Lawrence Berkeley National Laboratory"/>
            <person name="Harder C.B."/>
            <person name="Miyauchi S."/>
            <person name="Viragh M."/>
            <person name="Kuo A."/>
            <person name="Thoen E."/>
            <person name="Andreopoulos B."/>
            <person name="Lu D."/>
            <person name="Skrede I."/>
            <person name="Drula E."/>
            <person name="Henrissat B."/>
            <person name="Morin E."/>
            <person name="Kohler A."/>
            <person name="Barry K."/>
            <person name="LaButti K."/>
            <person name="Morin E."/>
            <person name="Salamov A."/>
            <person name="Lipzen A."/>
            <person name="Mereny Z."/>
            <person name="Hegedus B."/>
            <person name="Baldrian P."/>
            <person name="Stursova M."/>
            <person name="Weitz H."/>
            <person name="Taylor A."/>
            <person name="Grigoriev I.V."/>
            <person name="Nagy L.G."/>
            <person name="Martin F."/>
            <person name="Kauserud H."/>
        </authorList>
    </citation>
    <scope>NUCLEOTIDE SEQUENCE</scope>
    <source>
        <strain evidence="3">CBHHK200</strain>
    </source>
</reference>
<gene>
    <name evidence="3" type="ORF">C8F04DRAFT_1189551</name>
</gene>
<evidence type="ECO:0000313" key="3">
    <source>
        <dbReference type="EMBL" id="KAJ7027423.1"/>
    </source>
</evidence>
<proteinExistence type="predicted"/>
<evidence type="ECO:0000259" key="2">
    <source>
        <dbReference type="Pfam" id="PF00780"/>
    </source>
</evidence>
<dbReference type="AlphaFoldDB" id="A0AAD6SI61"/>
<dbReference type="GO" id="GO:0005085">
    <property type="term" value="F:guanyl-nucleotide exchange factor activity"/>
    <property type="evidence" value="ECO:0007669"/>
    <property type="project" value="UniProtKB-KW"/>
</dbReference>
<feature type="domain" description="CNH" evidence="2">
    <location>
        <begin position="101"/>
        <end position="188"/>
    </location>
</feature>
<evidence type="ECO:0000256" key="1">
    <source>
        <dbReference type="ARBA" id="ARBA00022658"/>
    </source>
</evidence>
<dbReference type="Pfam" id="PF00780">
    <property type="entry name" value="CNH"/>
    <property type="match status" value="1"/>
</dbReference>